<evidence type="ECO:0008006" key="3">
    <source>
        <dbReference type="Google" id="ProtNLM"/>
    </source>
</evidence>
<dbReference type="EMBL" id="CP073355">
    <property type="protein sequence ID" value="URA10973.1"/>
    <property type="molecule type" value="Genomic_DNA"/>
</dbReference>
<reference evidence="1" key="2">
    <citation type="submission" date="2022-06" db="EMBL/GenBank/DDBJ databases">
        <title>Thermospira aquatica gen. nov., sp. nov.</title>
        <authorList>
            <person name="Ben Ali Gam Z."/>
            <person name="Labat M."/>
        </authorList>
    </citation>
    <scope>NUCLEOTIDE SEQUENCE</scope>
    <source>
        <strain evidence="1">F1F22</strain>
    </source>
</reference>
<dbReference type="Proteomes" id="UP001056539">
    <property type="component" value="Chromosome"/>
</dbReference>
<dbReference type="PROSITE" id="PS51257">
    <property type="entry name" value="PROKAR_LIPOPROTEIN"/>
    <property type="match status" value="1"/>
</dbReference>
<evidence type="ECO:0000313" key="2">
    <source>
        <dbReference type="Proteomes" id="UP001056539"/>
    </source>
</evidence>
<dbReference type="AlphaFoldDB" id="A0AAX3BFR0"/>
<dbReference type="RefSeq" id="WP_271436104.1">
    <property type="nucleotide sequence ID" value="NZ_CP073355.1"/>
</dbReference>
<evidence type="ECO:0000313" key="1">
    <source>
        <dbReference type="EMBL" id="URA10973.1"/>
    </source>
</evidence>
<sequence>MKDILVSFLFFLLLTGCSQKLVYTGSVTTNGNLYTARLVVSPKKEEGNALITVKRLEEGEFYLSEGIIDLMVPSGAQSIPLARSVPSRFILTKGQKARITMKWRLIHDPAFYQLYGLAGDNLPEEYFLQLASVTKENDLPLVVKVSPKALTSYQKRVKPILFSYKIALPENFENIQRKHLQEKGWISIHEHEENAHEERQEEISPFFMVGDYTILMDGRYYVGWYGFATEEGITLRMICVNREAEILYVDPAKITIALGQKEIKPQVKKSLMPQKDKKGFPILRNQRGEWLLFYPVKNPPENLRLKVQKTFLSREDTPLFAIEEIELQGYRP</sequence>
<name>A0AAX3BFR0_9SPIR</name>
<keyword evidence="2" id="KW-1185">Reference proteome</keyword>
<dbReference type="KEGG" id="taqu:KDW03_03990"/>
<reference evidence="1" key="1">
    <citation type="submission" date="2021-04" db="EMBL/GenBank/DDBJ databases">
        <authorList>
            <person name="Postec A."/>
        </authorList>
    </citation>
    <scope>NUCLEOTIDE SEQUENCE</scope>
    <source>
        <strain evidence="1">F1F22</strain>
    </source>
</reference>
<proteinExistence type="predicted"/>
<organism evidence="1 2">
    <name type="scientific">Thermospira aquatica</name>
    <dbReference type="NCBI Taxonomy" id="2828656"/>
    <lineage>
        <taxon>Bacteria</taxon>
        <taxon>Pseudomonadati</taxon>
        <taxon>Spirochaetota</taxon>
        <taxon>Spirochaetia</taxon>
        <taxon>Brevinematales</taxon>
        <taxon>Thermospiraceae</taxon>
        <taxon>Thermospira</taxon>
    </lineage>
</organism>
<protein>
    <recommendedName>
        <fullName evidence="3">DUF3108 domain-containing protein</fullName>
    </recommendedName>
</protein>
<gene>
    <name evidence="1" type="ORF">KDW03_03990</name>
</gene>
<accession>A0AAX3BFR0</accession>